<sequence length="160" mass="18162">MTKQLENAKSQMPLGKSRETQKVSVLLVGVYAKRGLWAIGRPRPRSETKQASARMTQISSPATRSDLIELLFKHRDLDVMERVMSGHLLNDCRRLSSRFQRFPCTRVSKETEAFCRLSYQASVSILHLVLYQLQDAQYPSAHIQGSLLCPSLVINRSSVE</sequence>
<reference evidence="1 2" key="1">
    <citation type="submission" date="2019-04" db="EMBL/GenBank/DDBJ databases">
        <title>High contiguity whole genome sequence and gene annotation resource for two Venturia nashicola isolates.</title>
        <authorList>
            <person name="Prokchorchik M."/>
            <person name="Won K."/>
            <person name="Lee Y."/>
            <person name="Choi E.D."/>
            <person name="Segonzac C."/>
            <person name="Sohn K.H."/>
        </authorList>
    </citation>
    <scope>NUCLEOTIDE SEQUENCE [LARGE SCALE GENOMIC DNA]</scope>
    <source>
        <strain evidence="1 2">PRI2</strain>
    </source>
</reference>
<accession>A0A4Z1PLC2</accession>
<proteinExistence type="predicted"/>
<dbReference type="EMBL" id="SNSC02000006">
    <property type="protein sequence ID" value="TID23302.1"/>
    <property type="molecule type" value="Genomic_DNA"/>
</dbReference>
<protein>
    <submittedName>
        <fullName evidence="1">Uncharacterized protein</fullName>
    </submittedName>
</protein>
<evidence type="ECO:0000313" key="2">
    <source>
        <dbReference type="Proteomes" id="UP000298493"/>
    </source>
</evidence>
<evidence type="ECO:0000313" key="1">
    <source>
        <dbReference type="EMBL" id="TID23302.1"/>
    </source>
</evidence>
<keyword evidence="2" id="KW-1185">Reference proteome</keyword>
<gene>
    <name evidence="1" type="ORF">E6O75_ATG02938</name>
</gene>
<comment type="caution">
    <text evidence="1">The sequence shown here is derived from an EMBL/GenBank/DDBJ whole genome shotgun (WGS) entry which is preliminary data.</text>
</comment>
<organism evidence="1 2">
    <name type="scientific">Venturia nashicola</name>
    <dbReference type="NCBI Taxonomy" id="86259"/>
    <lineage>
        <taxon>Eukaryota</taxon>
        <taxon>Fungi</taxon>
        <taxon>Dikarya</taxon>
        <taxon>Ascomycota</taxon>
        <taxon>Pezizomycotina</taxon>
        <taxon>Dothideomycetes</taxon>
        <taxon>Pleosporomycetidae</taxon>
        <taxon>Venturiales</taxon>
        <taxon>Venturiaceae</taxon>
        <taxon>Venturia</taxon>
    </lineage>
</organism>
<dbReference type="Proteomes" id="UP000298493">
    <property type="component" value="Unassembled WGS sequence"/>
</dbReference>
<dbReference type="AlphaFoldDB" id="A0A4Z1PLC2"/>
<name>A0A4Z1PLC2_9PEZI</name>